<evidence type="ECO:0000313" key="3">
    <source>
        <dbReference type="Proteomes" id="UP000187209"/>
    </source>
</evidence>
<gene>
    <name evidence="2" type="ORF">SteCoe_6587</name>
</gene>
<feature type="coiled-coil region" evidence="1">
    <location>
        <begin position="28"/>
        <end position="55"/>
    </location>
</feature>
<evidence type="ECO:0000313" key="2">
    <source>
        <dbReference type="EMBL" id="OMJ90924.1"/>
    </source>
</evidence>
<name>A0A1R2CPK1_9CILI</name>
<dbReference type="EMBL" id="MPUH01000092">
    <property type="protein sequence ID" value="OMJ90924.1"/>
    <property type="molecule type" value="Genomic_DNA"/>
</dbReference>
<proteinExistence type="predicted"/>
<dbReference type="Proteomes" id="UP000187209">
    <property type="component" value="Unassembled WGS sequence"/>
</dbReference>
<protein>
    <submittedName>
        <fullName evidence="2">Uncharacterized protein</fullName>
    </submittedName>
</protein>
<keyword evidence="3" id="KW-1185">Reference proteome</keyword>
<keyword evidence="1" id="KW-0175">Coiled coil</keyword>
<evidence type="ECO:0000256" key="1">
    <source>
        <dbReference type="SAM" id="Coils"/>
    </source>
</evidence>
<comment type="caution">
    <text evidence="2">The sequence shown here is derived from an EMBL/GenBank/DDBJ whole genome shotgun (WGS) entry which is preliminary data.</text>
</comment>
<dbReference type="AlphaFoldDB" id="A0A1R2CPK1"/>
<organism evidence="2 3">
    <name type="scientific">Stentor coeruleus</name>
    <dbReference type="NCBI Taxonomy" id="5963"/>
    <lineage>
        <taxon>Eukaryota</taxon>
        <taxon>Sar</taxon>
        <taxon>Alveolata</taxon>
        <taxon>Ciliophora</taxon>
        <taxon>Postciliodesmatophora</taxon>
        <taxon>Heterotrichea</taxon>
        <taxon>Heterotrichida</taxon>
        <taxon>Stentoridae</taxon>
        <taxon>Stentor</taxon>
    </lineage>
</organism>
<accession>A0A1R2CPK1</accession>
<sequence length="232" mass="27284">MQQHSRIDSESYFAFKGYLKTFVSVLKKAKSQQSLKNYQAQYRQALKSRAEKLQERECSKIHSTFNQSLSTIKFFNIFPLLFSYKDTNNSLRMPVTLYSDSTLKFLVKCDRGQKLITGESDYLIDEFIKSLPKEGEFPICIFKAFNKKIKVFTTFLKLNIFMRNNPKTPGYYQHFIPPCGKKAEILVTHARKDKILKCSILQNKNDVVDWKSVELVYKKLQMTLMKFIFQML</sequence>
<reference evidence="2 3" key="1">
    <citation type="submission" date="2016-11" db="EMBL/GenBank/DDBJ databases">
        <title>The macronuclear genome of Stentor coeruleus: a giant cell with tiny introns.</title>
        <authorList>
            <person name="Slabodnick M."/>
            <person name="Ruby J.G."/>
            <person name="Reiff S.B."/>
            <person name="Swart E.C."/>
            <person name="Gosai S."/>
            <person name="Prabakaran S."/>
            <person name="Witkowska E."/>
            <person name="Larue G.E."/>
            <person name="Fisher S."/>
            <person name="Freeman R.M."/>
            <person name="Gunawardena J."/>
            <person name="Chu W."/>
            <person name="Stover N.A."/>
            <person name="Gregory B.D."/>
            <person name="Nowacki M."/>
            <person name="Derisi J."/>
            <person name="Roy S.W."/>
            <person name="Marshall W.F."/>
            <person name="Sood P."/>
        </authorList>
    </citation>
    <scope>NUCLEOTIDE SEQUENCE [LARGE SCALE GENOMIC DNA]</scope>
    <source>
        <strain evidence="2">WM001</strain>
    </source>
</reference>